<dbReference type="SUPFAM" id="SSF50978">
    <property type="entry name" value="WD40 repeat-like"/>
    <property type="match status" value="1"/>
</dbReference>
<dbReference type="CDD" id="cd00200">
    <property type="entry name" value="WD40"/>
    <property type="match status" value="1"/>
</dbReference>
<feature type="repeat" description="WD" evidence="3">
    <location>
        <begin position="12"/>
        <end position="53"/>
    </location>
</feature>
<dbReference type="STRING" id="333140.AWW68_11000"/>
<feature type="repeat" description="WD" evidence="3">
    <location>
        <begin position="178"/>
        <end position="219"/>
    </location>
</feature>
<gene>
    <name evidence="4" type="ORF">AWW68_11000</name>
</gene>
<dbReference type="PROSITE" id="PS50294">
    <property type="entry name" value="WD_REPEATS_REGION"/>
    <property type="match status" value="4"/>
</dbReference>
<evidence type="ECO:0000256" key="3">
    <source>
        <dbReference type="PROSITE-ProRule" id="PRU00221"/>
    </source>
</evidence>
<dbReference type="Gene3D" id="2.130.10.10">
    <property type="entry name" value="YVTN repeat-like/Quinoprotein amine dehydrogenase"/>
    <property type="match status" value="2"/>
</dbReference>
<organism evidence="4 5">
    <name type="scientific">Roseivirga spongicola</name>
    <dbReference type="NCBI Taxonomy" id="333140"/>
    <lineage>
        <taxon>Bacteria</taxon>
        <taxon>Pseudomonadati</taxon>
        <taxon>Bacteroidota</taxon>
        <taxon>Cytophagia</taxon>
        <taxon>Cytophagales</taxon>
        <taxon>Roseivirgaceae</taxon>
        <taxon>Roseivirga</taxon>
    </lineage>
</organism>
<dbReference type="InterPro" id="IPR019775">
    <property type="entry name" value="WD40_repeat_CS"/>
</dbReference>
<dbReference type="GO" id="GO:0017070">
    <property type="term" value="F:U6 snRNA binding"/>
    <property type="evidence" value="ECO:0007669"/>
    <property type="project" value="TreeGrafter"/>
</dbReference>
<keyword evidence="5" id="KW-1185">Reference proteome</keyword>
<feature type="repeat" description="WD" evidence="3">
    <location>
        <begin position="221"/>
        <end position="262"/>
    </location>
</feature>
<protein>
    <submittedName>
        <fullName evidence="4">Uncharacterized protein</fullName>
    </submittedName>
</protein>
<dbReference type="PANTHER" id="PTHR19846">
    <property type="entry name" value="WD40 REPEAT PROTEIN"/>
    <property type="match status" value="1"/>
</dbReference>
<proteinExistence type="predicted"/>
<dbReference type="RefSeq" id="WP_068221336.1">
    <property type="nucleotide sequence ID" value="NZ_CP139724.1"/>
</dbReference>
<keyword evidence="1 3" id="KW-0853">WD repeat</keyword>
<sequence>MSKIQVTKVDTIAGHQDCVYTIEKGPKEHVFFSSGGDGVIAEWDLTKPQEGRMLAKVPSSVYALCYYPKRNALVVGQNFDGIHIIDLEERKERGSIQLGNTQIFDIKVLNDRVFCSLGNGEIHILDITSLETIKVIKASTESARCIAISEVNREFAVGFSDNHIRIYNLHDFSEKRVIPAHKISVFTVQYSPDQRYLLSGSRDAHLKIWDVESDYRLKESIVAHMYAINHLVFSADGKHFVTCSMDKSIKVWDAETFHLLKVIDKARHAGHGTSVNKVLWTNFNNLLLSASDDRSISIWDINFKFSEE</sequence>
<dbReference type="PROSITE" id="PS50082">
    <property type="entry name" value="WD_REPEATS_2"/>
    <property type="match status" value="4"/>
</dbReference>
<feature type="repeat" description="WD" evidence="3">
    <location>
        <begin position="268"/>
        <end position="302"/>
    </location>
</feature>
<comment type="caution">
    <text evidence="4">The sequence shown here is derived from an EMBL/GenBank/DDBJ whole genome shotgun (WGS) entry which is preliminary data.</text>
</comment>
<reference evidence="4 5" key="1">
    <citation type="submission" date="2016-01" db="EMBL/GenBank/DDBJ databases">
        <title>Genome sequencing of Roseivirga spongicola UST030701-084.</title>
        <authorList>
            <person name="Selvaratnam C."/>
            <person name="Thevarajoo S."/>
            <person name="Goh K.M."/>
            <person name="Ee R."/>
            <person name="Chan K.-G."/>
            <person name="Chong C.S."/>
        </authorList>
    </citation>
    <scope>NUCLEOTIDE SEQUENCE [LARGE SCALE GENOMIC DNA]</scope>
    <source>
        <strain evidence="4 5">UST030701-084</strain>
    </source>
</reference>
<dbReference type="AlphaFoldDB" id="A0A150X9A3"/>
<dbReference type="SMART" id="SM00320">
    <property type="entry name" value="WD40"/>
    <property type="match status" value="6"/>
</dbReference>
<dbReference type="InterPro" id="IPR036322">
    <property type="entry name" value="WD40_repeat_dom_sf"/>
</dbReference>
<dbReference type="InterPro" id="IPR015943">
    <property type="entry name" value="WD40/YVTN_repeat-like_dom_sf"/>
</dbReference>
<dbReference type="GO" id="GO:0000398">
    <property type="term" value="P:mRNA splicing, via spliceosome"/>
    <property type="evidence" value="ECO:0007669"/>
    <property type="project" value="TreeGrafter"/>
</dbReference>
<dbReference type="EMBL" id="LRPC01000023">
    <property type="protein sequence ID" value="KYG75319.1"/>
    <property type="molecule type" value="Genomic_DNA"/>
</dbReference>
<dbReference type="InterPro" id="IPR001680">
    <property type="entry name" value="WD40_rpt"/>
</dbReference>
<keyword evidence="2" id="KW-0677">Repeat</keyword>
<dbReference type="Proteomes" id="UP000075606">
    <property type="component" value="Unassembled WGS sequence"/>
</dbReference>
<dbReference type="InterPro" id="IPR020472">
    <property type="entry name" value="WD40_PAC1"/>
</dbReference>
<name>A0A150X9A3_9BACT</name>
<evidence type="ECO:0000313" key="4">
    <source>
        <dbReference type="EMBL" id="KYG75319.1"/>
    </source>
</evidence>
<dbReference type="PROSITE" id="PS00678">
    <property type="entry name" value="WD_REPEATS_1"/>
    <property type="match status" value="2"/>
</dbReference>
<dbReference type="GO" id="GO:0030621">
    <property type="term" value="F:U4 snRNA binding"/>
    <property type="evidence" value="ECO:0007669"/>
    <property type="project" value="TreeGrafter"/>
</dbReference>
<evidence type="ECO:0000313" key="5">
    <source>
        <dbReference type="Proteomes" id="UP000075606"/>
    </source>
</evidence>
<evidence type="ECO:0000256" key="1">
    <source>
        <dbReference type="ARBA" id="ARBA00022574"/>
    </source>
</evidence>
<dbReference type="PRINTS" id="PR00320">
    <property type="entry name" value="GPROTEINBRPT"/>
</dbReference>
<evidence type="ECO:0000256" key="2">
    <source>
        <dbReference type="ARBA" id="ARBA00022737"/>
    </source>
</evidence>
<accession>A0A150X9A3</accession>
<dbReference type="Pfam" id="PF00400">
    <property type="entry name" value="WD40"/>
    <property type="match status" value="4"/>
</dbReference>
<dbReference type="OrthoDB" id="933690at2"/>
<dbReference type="PANTHER" id="PTHR19846:SF0">
    <property type="entry name" value="PRE-MRNA PROCESSING FACTOR 4"/>
    <property type="match status" value="1"/>
</dbReference>